<keyword evidence="2" id="KW-0812">Transmembrane</keyword>
<feature type="region of interest" description="Disordered" evidence="1">
    <location>
        <begin position="206"/>
        <end position="226"/>
    </location>
</feature>
<keyword evidence="5" id="KW-1185">Reference proteome</keyword>
<keyword evidence="2" id="KW-1133">Transmembrane helix</keyword>
<evidence type="ECO:0008006" key="6">
    <source>
        <dbReference type="Google" id="ProtNLM"/>
    </source>
</evidence>
<evidence type="ECO:0000313" key="5">
    <source>
        <dbReference type="Proteomes" id="UP001064782"/>
    </source>
</evidence>
<dbReference type="EMBL" id="BRZI01000038">
    <property type="protein sequence ID" value="GLD32205.1"/>
    <property type="molecule type" value="Genomic_DNA"/>
</dbReference>
<evidence type="ECO:0000313" key="4">
    <source>
        <dbReference type="EMBL" id="GLD32205.1"/>
    </source>
</evidence>
<feature type="transmembrane region" description="Helical" evidence="2">
    <location>
        <begin position="170"/>
        <end position="190"/>
    </location>
</feature>
<sequence length="226" mass="23180">MTDGVALASEQPLGAGPGQVKPQRARAYLVVIGALPACGVLAGALWAWIAPSIHAVVAVSRKGERVHEYLGSESQNLFVAPVLLAGMLGVVAAVAAVAVWQWRYHRGPHMVAALTAGLVGAAALAAGVGALLVRMRYGAIDFNTVPLASGEHSLTYVELAPPVFVGHSPLLIAATLISPAAIASLVYVMIATGSVRDDLGGYPPQRRPVMPPVVPPPPPLPAPPVS</sequence>
<organism evidence="4 5">
    <name type="scientific">Mycobacterium kiyosense</name>
    <dbReference type="NCBI Taxonomy" id="2871094"/>
    <lineage>
        <taxon>Bacteria</taxon>
        <taxon>Bacillati</taxon>
        <taxon>Actinomycetota</taxon>
        <taxon>Actinomycetes</taxon>
        <taxon>Mycobacteriales</taxon>
        <taxon>Mycobacteriaceae</taxon>
        <taxon>Mycobacterium</taxon>
    </lineage>
</organism>
<feature type="transmembrane region" description="Helical" evidence="2">
    <location>
        <begin position="27"/>
        <end position="49"/>
    </location>
</feature>
<gene>
    <name evidence="4" type="ORF">Mkiyose1413_40880</name>
    <name evidence="3" type="ORF">SRL2020028_29980</name>
</gene>
<dbReference type="Pfam" id="PF10821">
    <property type="entry name" value="DUF2567"/>
    <property type="match status" value="1"/>
</dbReference>
<dbReference type="Proteomes" id="UP001064782">
    <property type="component" value="Unassembled WGS sequence"/>
</dbReference>
<proteinExistence type="predicted"/>
<comment type="caution">
    <text evidence="4">The sequence shown here is derived from an EMBL/GenBank/DDBJ whole genome shotgun (WGS) entry which is preliminary data.</text>
</comment>
<feature type="transmembrane region" description="Helical" evidence="2">
    <location>
        <begin position="78"/>
        <end position="99"/>
    </location>
</feature>
<reference evidence="4" key="1">
    <citation type="submission" date="2022-08" db="EMBL/GenBank/DDBJ databases">
        <title>Mycobacterium kiyosense sp. nov., scotochromogenic slow-glowing species isolated from respiratory specimens.</title>
        <authorList>
            <person name="Fukano H."/>
            <person name="Kazumi Y."/>
            <person name="Sakagami N."/>
            <person name="Ato M."/>
            <person name="Mitarai S."/>
            <person name="Hoshino Y."/>
        </authorList>
    </citation>
    <scope>NUCLEOTIDE SEQUENCE</scope>
    <source>
        <strain evidence="4">1413</strain>
        <strain evidence="3">SRL2020-028</strain>
    </source>
</reference>
<keyword evidence="2" id="KW-0472">Membrane</keyword>
<dbReference type="Proteomes" id="UP001165663">
    <property type="component" value="Unassembled WGS sequence"/>
</dbReference>
<evidence type="ECO:0000256" key="2">
    <source>
        <dbReference type="SAM" id="Phobius"/>
    </source>
</evidence>
<protein>
    <recommendedName>
        <fullName evidence="6">DUF2567 domain-containing protein</fullName>
    </recommendedName>
</protein>
<dbReference type="EMBL" id="BRXE01000033">
    <property type="protein sequence ID" value="GLB83742.1"/>
    <property type="molecule type" value="Genomic_DNA"/>
</dbReference>
<evidence type="ECO:0000256" key="1">
    <source>
        <dbReference type="SAM" id="MobiDB-lite"/>
    </source>
</evidence>
<evidence type="ECO:0000313" key="3">
    <source>
        <dbReference type="EMBL" id="GLB83742.1"/>
    </source>
</evidence>
<dbReference type="AlphaFoldDB" id="A0A9P3UVS6"/>
<name>A0A9P3UVS6_9MYCO</name>
<feature type="transmembrane region" description="Helical" evidence="2">
    <location>
        <begin position="111"/>
        <end position="133"/>
    </location>
</feature>
<accession>A0A9P3UVS6</accession>
<dbReference type="InterPro" id="IPR021213">
    <property type="entry name" value="DUF2567"/>
</dbReference>